<comment type="caution">
    <text evidence="1">The sequence shown here is derived from an EMBL/GenBank/DDBJ whole genome shotgun (WGS) entry which is preliminary data.</text>
</comment>
<dbReference type="RefSeq" id="WP_188073876.1">
    <property type="nucleotide sequence ID" value="NZ_BSPS01000041.1"/>
</dbReference>
<keyword evidence="2" id="KW-1185">Reference proteome</keyword>
<evidence type="ECO:0000313" key="2">
    <source>
        <dbReference type="Proteomes" id="UP000571950"/>
    </source>
</evidence>
<proteinExistence type="predicted"/>
<organism evidence="1 2">
    <name type="scientific">Sphingobium jiangsuense</name>
    <dbReference type="NCBI Taxonomy" id="870476"/>
    <lineage>
        <taxon>Bacteria</taxon>
        <taxon>Pseudomonadati</taxon>
        <taxon>Pseudomonadota</taxon>
        <taxon>Alphaproteobacteria</taxon>
        <taxon>Sphingomonadales</taxon>
        <taxon>Sphingomonadaceae</taxon>
        <taxon>Sphingobium</taxon>
    </lineage>
</organism>
<dbReference type="EMBL" id="JACIDT010000028">
    <property type="protein sequence ID" value="MBB3928604.1"/>
    <property type="molecule type" value="Genomic_DNA"/>
</dbReference>
<dbReference type="AlphaFoldDB" id="A0A7W6FSZ7"/>
<protein>
    <submittedName>
        <fullName evidence="1">Uncharacterized protein</fullName>
    </submittedName>
</protein>
<evidence type="ECO:0000313" key="1">
    <source>
        <dbReference type="EMBL" id="MBB3928604.1"/>
    </source>
</evidence>
<accession>A0A7W6FSZ7</accession>
<reference evidence="1 2" key="1">
    <citation type="submission" date="2020-08" db="EMBL/GenBank/DDBJ databases">
        <title>Genomic Encyclopedia of Type Strains, Phase IV (KMG-IV): sequencing the most valuable type-strain genomes for metagenomic binning, comparative biology and taxonomic classification.</title>
        <authorList>
            <person name="Goeker M."/>
        </authorList>
    </citation>
    <scope>NUCLEOTIDE SEQUENCE [LARGE SCALE GENOMIC DNA]</scope>
    <source>
        <strain evidence="1 2">DSM 26189</strain>
    </source>
</reference>
<sequence>MDIIVTRSRIAGTLAFHEYRALVPLACVAADRHAHMRPIVSPRVAGQERCVHIAQIIAPARYFGMKGAPRASLASAVVALGRRIEAILVGAVFPEILGKRMSVAVRNDADPGDACVRIIVDDLTGAYDRIAPLIDEMDAGAFGLAGDCRRLAA</sequence>
<gene>
    <name evidence="1" type="ORF">GGR43_004349</name>
</gene>
<dbReference type="Proteomes" id="UP000571950">
    <property type="component" value="Unassembled WGS sequence"/>
</dbReference>
<name>A0A7W6FSZ7_9SPHN</name>